<keyword evidence="2" id="KW-0507">mRNA processing</keyword>
<dbReference type="GO" id="GO:0000398">
    <property type="term" value="P:mRNA splicing, via spliceosome"/>
    <property type="evidence" value="ECO:0007669"/>
    <property type="project" value="InterPro"/>
</dbReference>
<feature type="compositionally biased region" description="Acidic residues" evidence="7">
    <location>
        <begin position="437"/>
        <end position="447"/>
    </location>
</feature>
<dbReference type="InterPro" id="IPR000504">
    <property type="entry name" value="RRM_dom"/>
</dbReference>
<dbReference type="InterPro" id="IPR035979">
    <property type="entry name" value="RBD_domain_sf"/>
</dbReference>
<accession>A0A316YJ30</accession>
<evidence type="ECO:0000256" key="4">
    <source>
        <dbReference type="ARBA" id="ARBA00022884"/>
    </source>
</evidence>
<dbReference type="Proteomes" id="UP000245768">
    <property type="component" value="Unassembled WGS sequence"/>
</dbReference>
<dbReference type="STRING" id="215250.A0A316YJ30"/>
<dbReference type="InterPro" id="IPR012677">
    <property type="entry name" value="Nucleotide-bd_a/b_plait_sf"/>
</dbReference>
<dbReference type="PROSITE" id="PS50102">
    <property type="entry name" value="RRM"/>
    <property type="match status" value="1"/>
</dbReference>
<dbReference type="CDD" id="cd12281">
    <property type="entry name" value="RRM1_TatSF1_like"/>
    <property type="match status" value="1"/>
</dbReference>
<dbReference type="GO" id="GO:0005686">
    <property type="term" value="C:U2 snRNP"/>
    <property type="evidence" value="ECO:0007669"/>
    <property type="project" value="TreeGrafter"/>
</dbReference>
<feature type="region of interest" description="Disordered" evidence="7">
    <location>
        <begin position="224"/>
        <end position="310"/>
    </location>
</feature>
<dbReference type="PANTHER" id="PTHR15608:SF0">
    <property type="entry name" value="HIV TAT-SPECIFIC FACTOR 1"/>
    <property type="match status" value="1"/>
</dbReference>
<dbReference type="CDD" id="cd12285">
    <property type="entry name" value="RRM3_RBM39_like"/>
    <property type="match status" value="1"/>
</dbReference>
<evidence type="ECO:0000259" key="8">
    <source>
        <dbReference type="PROSITE" id="PS50102"/>
    </source>
</evidence>
<sequence>MQDREPADAPAALPLYAPPRSIRAGVAGANAEPFDENDERVFFDRQTNTWKCEAEGDGETSELEWDVTKRTWLPVVDDELIRAQQMAYSVEGVDEEAPVAAVERRNQKKRRRASPSGKDGEEREGGNKQPRAPKARVNSSVYVTGLPLDATKSEIAAVFSRYGVLNEDDQGEPRIKMYADEKTGMFKGEALVTFFKPESVELAVQVLDESALRAAEGKTHPIMKVEKAQFGSGNGKEQAKEIDSADHERRLGEASSSSSASASTPNTNGVSQGRGGQRKQMTEQEKKKAQKRYAKMNNKLTDWNSDSDEDLELLKRPSGQSREAGMGNTVAAMASSSSRQVCLRRMFTLAELDEDPTLLLDLKEDVREECETLGKVTNVVLWDKEPDGIMTVKFSGTEAAQACVEKMDGRFFAGRKVIAHLLEGKPKFKRSDKSGPAEDDEDVDAVGEEQRRHDAFGEWLDGGGDGT</sequence>
<comment type="similarity">
    <text evidence="1">Belongs to the HTATSF1 family.</text>
</comment>
<feature type="domain" description="RRM" evidence="8">
    <location>
        <begin position="139"/>
        <end position="227"/>
    </location>
</feature>
<dbReference type="GO" id="GO:0005684">
    <property type="term" value="C:U2-type spliceosomal complex"/>
    <property type="evidence" value="ECO:0007669"/>
    <property type="project" value="TreeGrafter"/>
</dbReference>
<organism evidence="9 10">
    <name type="scientific">Acaromyces ingoldii</name>
    <dbReference type="NCBI Taxonomy" id="215250"/>
    <lineage>
        <taxon>Eukaryota</taxon>
        <taxon>Fungi</taxon>
        <taxon>Dikarya</taxon>
        <taxon>Basidiomycota</taxon>
        <taxon>Ustilaginomycotina</taxon>
        <taxon>Exobasidiomycetes</taxon>
        <taxon>Exobasidiales</taxon>
        <taxon>Cryptobasidiaceae</taxon>
        <taxon>Acaromyces</taxon>
    </lineage>
</organism>
<dbReference type="FunFam" id="3.30.70.330:FF:000105">
    <property type="entry name" value="HIV Tat-specific factor 1 homolog"/>
    <property type="match status" value="1"/>
</dbReference>
<dbReference type="OrthoDB" id="10258585at2759"/>
<evidence type="ECO:0000256" key="1">
    <source>
        <dbReference type="ARBA" id="ARBA00007747"/>
    </source>
</evidence>
<evidence type="ECO:0000256" key="6">
    <source>
        <dbReference type="PROSITE-ProRule" id="PRU00176"/>
    </source>
</evidence>
<dbReference type="SUPFAM" id="SSF54928">
    <property type="entry name" value="RNA-binding domain, RBD"/>
    <property type="match status" value="2"/>
</dbReference>
<dbReference type="FunCoup" id="A0A316YJ30">
    <property type="interactions" value="88"/>
</dbReference>
<evidence type="ECO:0000313" key="10">
    <source>
        <dbReference type="Proteomes" id="UP000245768"/>
    </source>
</evidence>
<feature type="compositionally biased region" description="Basic and acidic residues" evidence="7">
    <location>
        <begin position="427"/>
        <end position="436"/>
    </location>
</feature>
<dbReference type="Pfam" id="PF00076">
    <property type="entry name" value="RRM_1"/>
    <property type="match status" value="2"/>
</dbReference>
<keyword evidence="3" id="KW-0677">Repeat</keyword>
<evidence type="ECO:0000256" key="5">
    <source>
        <dbReference type="ARBA" id="ARBA00023187"/>
    </source>
</evidence>
<dbReference type="InterPro" id="IPR034392">
    <property type="entry name" value="TatSF1-like_RRM1"/>
</dbReference>
<dbReference type="Gene3D" id="3.30.70.330">
    <property type="match status" value="2"/>
</dbReference>
<dbReference type="GO" id="GO:0003723">
    <property type="term" value="F:RNA binding"/>
    <property type="evidence" value="ECO:0007669"/>
    <property type="project" value="UniProtKB-UniRule"/>
</dbReference>
<feature type="compositionally biased region" description="Low complexity" evidence="7">
    <location>
        <begin position="254"/>
        <end position="263"/>
    </location>
</feature>
<dbReference type="EMBL" id="KZ819638">
    <property type="protein sequence ID" value="PWN88628.1"/>
    <property type="molecule type" value="Genomic_DNA"/>
</dbReference>
<dbReference type="AlphaFoldDB" id="A0A316YJ30"/>
<evidence type="ECO:0000256" key="7">
    <source>
        <dbReference type="SAM" id="MobiDB-lite"/>
    </source>
</evidence>
<feature type="compositionally biased region" description="Basic and acidic residues" evidence="7">
    <location>
        <begin position="237"/>
        <end position="252"/>
    </location>
</feature>
<dbReference type="InterPro" id="IPR034393">
    <property type="entry name" value="TatSF1-like"/>
</dbReference>
<protein>
    <recommendedName>
        <fullName evidence="8">RRM domain-containing protein</fullName>
    </recommendedName>
</protein>
<feature type="region of interest" description="Disordered" evidence="7">
    <location>
        <begin position="93"/>
        <end position="138"/>
    </location>
</feature>
<dbReference type="InParanoid" id="A0A316YJ30"/>
<feature type="region of interest" description="Disordered" evidence="7">
    <location>
        <begin position="427"/>
        <end position="467"/>
    </location>
</feature>
<dbReference type="SMART" id="SM00360">
    <property type="entry name" value="RRM"/>
    <property type="match status" value="2"/>
</dbReference>
<evidence type="ECO:0000256" key="3">
    <source>
        <dbReference type="ARBA" id="ARBA00022737"/>
    </source>
</evidence>
<proteinExistence type="inferred from homology"/>
<evidence type="ECO:0000313" key="9">
    <source>
        <dbReference type="EMBL" id="PWN88628.1"/>
    </source>
</evidence>
<keyword evidence="5" id="KW-0508">mRNA splicing</keyword>
<keyword evidence="4 6" id="KW-0694">RNA-binding</keyword>
<name>A0A316YJ30_9BASI</name>
<reference evidence="9 10" key="1">
    <citation type="journal article" date="2018" name="Mol. Biol. Evol.">
        <title>Broad Genomic Sampling Reveals a Smut Pathogenic Ancestry of the Fungal Clade Ustilaginomycotina.</title>
        <authorList>
            <person name="Kijpornyongpan T."/>
            <person name="Mondo S.J."/>
            <person name="Barry K."/>
            <person name="Sandor L."/>
            <person name="Lee J."/>
            <person name="Lipzen A."/>
            <person name="Pangilinan J."/>
            <person name="LaButti K."/>
            <person name="Hainaut M."/>
            <person name="Henrissat B."/>
            <person name="Grigoriev I.V."/>
            <person name="Spatafora J.W."/>
            <person name="Aime M.C."/>
        </authorList>
    </citation>
    <scope>NUCLEOTIDE SEQUENCE [LARGE SCALE GENOMIC DNA]</scope>
    <source>
        <strain evidence="9 10">MCA 4198</strain>
    </source>
</reference>
<gene>
    <name evidence="9" type="ORF">FA10DRAFT_232968</name>
</gene>
<dbReference type="PANTHER" id="PTHR15608">
    <property type="entry name" value="SPLICING FACTOR U2AF-ASSOCIATED PROTEIN 2"/>
    <property type="match status" value="1"/>
</dbReference>
<dbReference type="RefSeq" id="XP_025375826.1">
    <property type="nucleotide sequence ID" value="XM_025518927.1"/>
</dbReference>
<evidence type="ECO:0000256" key="2">
    <source>
        <dbReference type="ARBA" id="ARBA00022664"/>
    </source>
</evidence>
<dbReference type="GeneID" id="37040843"/>
<keyword evidence="10" id="KW-1185">Reference proteome</keyword>